<evidence type="ECO:0000313" key="1">
    <source>
        <dbReference type="EMBL" id="GFY67573.1"/>
    </source>
</evidence>
<evidence type="ECO:0000313" key="2">
    <source>
        <dbReference type="Proteomes" id="UP000886998"/>
    </source>
</evidence>
<gene>
    <name evidence="1" type="ORF">TNIN_336501</name>
</gene>
<dbReference type="AlphaFoldDB" id="A0A8X6YBI6"/>
<name>A0A8X6YBI6_9ARAC</name>
<reference evidence="1" key="1">
    <citation type="submission" date="2020-08" db="EMBL/GenBank/DDBJ databases">
        <title>Multicomponent nature underlies the extraordinary mechanical properties of spider dragline silk.</title>
        <authorList>
            <person name="Kono N."/>
            <person name="Nakamura H."/>
            <person name="Mori M."/>
            <person name="Yoshida Y."/>
            <person name="Ohtoshi R."/>
            <person name="Malay A.D."/>
            <person name="Moran D.A.P."/>
            <person name="Tomita M."/>
            <person name="Numata K."/>
            <person name="Arakawa K."/>
        </authorList>
    </citation>
    <scope>NUCLEOTIDE SEQUENCE</scope>
</reference>
<keyword evidence="2" id="KW-1185">Reference proteome</keyword>
<dbReference type="EMBL" id="BMAV01016633">
    <property type="protein sequence ID" value="GFY67573.1"/>
    <property type="molecule type" value="Genomic_DNA"/>
</dbReference>
<dbReference type="Proteomes" id="UP000886998">
    <property type="component" value="Unassembled WGS sequence"/>
</dbReference>
<sequence>MKRVGGNCYEYLNKTDPGRNYFKKMTCLDDFILERSFLEIECRLSGMRAVLQVKRSVGRHRIGPSFFSDGESDAFVARFRVFVLYSISFLPRSFVLETDE</sequence>
<comment type="caution">
    <text evidence="1">The sequence shown here is derived from an EMBL/GenBank/DDBJ whole genome shotgun (WGS) entry which is preliminary data.</text>
</comment>
<organism evidence="1 2">
    <name type="scientific">Trichonephila inaurata madagascariensis</name>
    <dbReference type="NCBI Taxonomy" id="2747483"/>
    <lineage>
        <taxon>Eukaryota</taxon>
        <taxon>Metazoa</taxon>
        <taxon>Ecdysozoa</taxon>
        <taxon>Arthropoda</taxon>
        <taxon>Chelicerata</taxon>
        <taxon>Arachnida</taxon>
        <taxon>Araneae</taxon>
        <taxon>Araneomorphae</taxon>
        <taxon>Entelegynae</taxon>
        <taxon>Araneoidea</taxon>
        <taxon>Nephilidae</taxon>
        <taxon>Trichonephila</taxon>
        <taxon>Trichonephila inaurata</taxon>
    </lineage>
</organism>
<dbReference type="OrthoDB" id="10339944at2759"/>
<accession>A0A8X6YBI6</accession>
<protein>
    <submittedName>
        <fullName evidence="1">Uncharacterized protein</fullName>
    </submittedName>
</protein>
<proteinExistence type="predicted"/>